<evidence type="ECO:0000313" key="6">
    <source>
        <dbReference type="Proteomes" id="UP001634007"/>
    </source>
</evidence>
<comment type="caution">
    <text evidence="5">The sequence shown here is derived from an EMBL/GenBank/DDBJ whole genome shotgun (WGS) entry which is preliminary data.</text>
</comment>
<feature type="compositionally biased region" description="Polar residues" evidence="2">
    <location>
        <begin position="1713"/>
        <end position="1747"/>
    </location>
</feature>
<dbReference type="InterPro" id="IPR001005">
    <property type="entry name" value="SANT/Myb"/>
</dbReference>
<feature type="region of interest" description="Disordered" evidence="2">
    <location>
        <begin position="110"/>
        <end position="206"/>
    </location>
</feature>
<organism evidence="5 6">
    <name type="scientific">Eucalyptus globulus</name>
    <name type="common">Tasmanian blue gum</name>
    <dbReference type="NCBI Taxonomy" id="34317"/>
    <lineage>
        <taxon>Eukaryota</taxon>
        <taxon>Viridiplantae</taxon>
        <taxon>Streptophyta</taxon>
        <taxon>Embryophyta</taxon>
        <taxon>Tracheophyta</taxon>
        <taxon>Spermatophyta</taxon>
        <taxon>Magnoliopsida</taxon>
        <taxon>eudicotyledons</taxon>
        <taxon>Gunneridae</taxon>
        <taxon>Pentapetalae</taxon>
        <taxon>rosids</taxon>
        <taxon>malvids</taxon>
        <taxon>Myrtales</taxon>
        <taxon>Myrtaceae</taxon>
        <taxon>Myrtoideae</taxon>
        <taxon>Eucalypteae</taxon>
        <taxon>Eucalyptus</taxon>
    </lineage>
</organism>
<feature type="region of interest" description="Disordered" evidence="2">
    <location>
        <begin position="472"/>
        <end position="520"/>
    </location>
</feature>
<feature type="compositionally biased region" description="Low complexity" evidence="2">
    <location>
        <begin position="1547"/>
        <end position="1583"/>
    </location>
</feature>
<feature type="compositionally biased region" description="Polar residues" evidence="2">
    <location>
        <begin position="160"/>
        <end position="171"/>
    </location>
</feature>
<evidence type="ECO:0000256" key="1">
    <source>
        <dbReference type="ARBA" id="ARBA00022853"/>
    </source>
</evidence>
<feature type="region of interest" description="Disordered" evidence="2">
    <location>
        <begin position="1133"/>
        <end position="1156"/>
    </location>
</feature>
<feature type="region of interest" description="Disordered" evidence="2">
    <location>
        <begin position="1770"/>
        <end position="1816"/>
    </location>
</feature>
<dbReference type="InterPro" id="IPR014012">
    <property type="entry name" value="HSA_dom"/>
</dbReference>
<feature type="region of interest" description="Disordered" evidence="2">
    <location>
        <begin position="882"/>
        <end position="935"/>
    </location>
</feature>
<feature type="compositionally biased region" description="Polar residues" evidence="2">
    <location>
        <begin position="1454"/>
        <end position="1497"/>
    </location>
</feature>
<accession>A0ABD3IPM7</accession>
<dbReference type="Proteomes" id="UP001634007">
    <property type="component" value="Unassembled WGS sequence"/>
</dbReference>
<dbReference type="Pfam" id="PF13921">
    <property type="entry name" value="Myb_DNA-bind_6"/>
    <property type="match status" value="1"/>
</dbReference>
<dbReference type="InterPro" id="IPR044798">
    <property type="entry name" value="EAF1A/B"/>
</dbReference>
<feature type="domain" description="Myb-like" evidence="3">
    <location>
        <begin position="1081"/>
        <end position="1131"/>
    </location>
</feature>
<feature type="region of interest" description="Disordered" evidence="2">
    <location>
        <begin position="1421"/>
        <end position="1497"/>
    </location>
</feature>
<feature type="compositionally biased region" description="Polar residues" evidence="2">
    <location>
        <begin position="1598"/>
        <end position="1609"/>
    </location>
</feature>
<feature type="compositionally biased region" description="Polar residues" evidence="2">
    <location>
        <begin position="1788"/>
        <end position="1816"/>
    </location>
</feature>
<dbReference type="GO" id="GO:0006325">
    <property type="term" value="P:chromatin organization"/>
    <property type="evidence" value="ECO:0007669"/>
    <property type="project" value="UniProtKB-KW"/>
</dbReference>
<keyword evidence="6" id="KW-1185">Reference proteome</keyword>
<feature type="compositionally biased region" description="Basic and acidic residues" evidence="2">
    <location>
        <begin position="270"/>
        <end position="299"/>
    </location>
</feature>
<feature type="region of interest" description="Disordered" evidence="2">
    <location>
        <begin position="1915"/>
        <end position="1965"/>
    </location>
</feature>
<dbReference type="PANTHER" id="PTHR46774:SF3">
    <property type="entry name" value="CHROMATIN MODIFICATION-RELATED PROTEIN EAF1 A-RELATED"/>
    <property type="match status" value="1"/>
</dbReference>
<feature type="compositionally biased region" description="Polar residues" evidence="2">
    <location>
        <begin position="1692"/>
        <end position="1705"/>
    </location>
</feature>
<evidence type="ECO:0000259" key="3">
    <source>
        <dbReference type="PROSITE" id="PS50090"/>
    </source>
</evidence>
<feature type="compositionally biased region" description="Basic and acidic residues" evidence="2">
    <location>
        <begin position="681"/>
        <end position="700"/>
    </location>
</feature>
<evidence type="ECO:0000313" key="5">
    <source>
        <dbReference type="EMBL" id="KAL3716203.1"/>
    </source>
</evidence>
<dbReference type="CDD" id="cd00167">
    <property type="entry name" value="SANT"/>
    <property type="match status" value="1"/>
</dbReference>
<feature type="region of interest" description="Disordered" evidence="2">
    <location>
        <begin position="681"/>
        <end position="707"/>
    </location>
</feature>
<evidence type="ECO:0000256" key="2">
    <source>
        <dbReference type="SAM" id="MobiDB-lite"/>
    </source>
</evidence>
<feature type="compositionally biased region" description="Polar residues" evidence="2">
    <location>
        <begin position="915"/>
        <end position="935"/>
    </location>
</feature>
<feature type="domain" description="HSA" evidence="4">
    <location>
        <begin position="587"/>
        <end position="662"/>
    </location>
</feature>
<feature type="region of interest" description="Disordered" evidence="2">
    <location>
        <begin position="257"/>
        <end position="307"/>
    </location>
</feature>
<sequence>MHGSSAESTLLVNAEVDSSMGGVAEGGVGTSIKASPHQAAIEKAQAELRLEYDYLEERRRELEFLEKGGNPLDFKHGTATSASVQSTSLTDQHLEQVATSEARGSFALAASPQGDSLESSDRPRLLCGSNCPDNQLDSNGEGHLVEGEKNSIRGGRRNKFASSKQSSQFDGSKNAKDSEESAIFRPYARRNRSRPNRDGARSSSADMFHGHGCHGLSLAARVAARVGFRDPKGSVLETKNQKEESLLMITRPKCSSAKGNKRIQSDIEVDGEKDLESTSVHAESDRPGGDLDVADKSSRDNQSTKSVEVDLTKTAVEIDSGVSDIQARENSAFANTDLPSAIVAKVENETSSGVVSSFADEHSDRRDHVNECQNNATAPGVRGLDSESSCTRTSIGTDVNNDCEVYNSSKSACITVNLPSETGGNEKLISEEMVKEQNDSKSTEYDALSKDENKCDAKAHVDNGAICNGEEMHERSNPRREVQNSPGGKGMEQIGHVASATESDRSKTFDNNPTIQDKVSLGRPQGIDVLACELKSSSSERDHAVLSDPKTCCSYNLKLVDKAREDHVLEEAQIIEARRKRIAELSFGPKKLDNRRRSHWSYVLEEMAWLANDFLQERVWKMTAAAQLCHQIASASQLRFEEQDRQKKLKKLAFNFAKAVMQFWHVADMLAHGGDASFDMKSDHRLEDGPGKRDDNDLHHDKSRKSQKMEVLGSAKFPSLAVQGYAMRFLRENNLHVPAFEAEVLTDIDEVTDMEISKLFHDSHLTGDSIFYTISSGAMETYRKSIESCVTQCENTESNMQEEVNSSLPETVSVYGYQATPHNKKERETCMYNLSQKNRNRKSFKSYGSGSYEMAADIPYGENRMGMQQSFFMGKRAASLDVGPVPPKRMRTTPRQRVLSPFNGGAGFRGYPKSDASSGDTNSLQDDQSTLHSGSQVQKIMEAESVGGLEKQLPYDSADASIKSKKIKKRKLLIYPYEQDWQLDSTAHIERRDQLKKRLENHCFESNRTSAKKPKMIKRSPDNTFDNITSMTGSIPSPVASQMSNMSTPNKLVNSTNSHDRSRKVKGFKVSTVQPGSGSLWSLFEDQALIVLVHDMGPNWELVSDAINNTLQFKCVFRKPKECKERHKFLMDKNAGDGADSGDDSGSSHSYPSTLPGIPKGSARQLFQRLQGPMVEQALNEHFEKIIRISQKQPYERNTSDSHNQKQVPVHQSHFVALSQVCPNNLNGVFLTPFDLCEPTAPPVYQGSQACNLASSNQCAVPPMLATSGEISLLHGSSTVVLGPNVLSSTDALTTSCRVNFPRTLSMPVDQQNKMQHYNQMTSPMNFQQPYLSVSGSLSLTDCDVRMKPGRNSVVVNSGMDGSMPMSRPEIHGMTSSSVLSSSSMVGMPGPVNMHPRPDSAQVNSTLQPREALHSVRPDHISEQQTQRLVPGPQKQVTQGNIQGVPPLSGLGSAFSNRATPTQMYPGHSQRQYQMSSQQPHLPNSPYNRPNIQGRNQATDLPHQTYAIHIAKERQLQRRHLQQPRQQLAASNNAAISHVQPQPQSPMPSLQNSSLQQSQPSSQPMPVSPQTPSSPMSPTFSPQHPQNYPLQPHALGLNHQNNTMSCLTNQTGRQHHRQLQQQQPQQYSGPPPKRQQQKQGIKGNGRGNNLVNQNLCSDSSHLNGLSMATGNHGVEKGNQVLQFVEGQGFRNPGSTVNNPVQSPKSQTPPNPNHPQLQQTRLSSPTSPVSRQIQQIPSRSDSSSAEHGSSILNKAITSPLTASNHLQALHIHQQPKQKHANPIQPPYTVFQQGHPMTSKPSIKSQTNQAQLDRSPVNNSTYQENTAAMAPQASVDSTNAGPGKKSQLYNASCLPAQPPCVGFVGRPLNANMARNESMPSVGQSMEQCREPGSLSSHGRSINCLGTQLGQKQLQPMMPPLMPRPLPKQQYQLQEQFLKSEEQQALQKPLPKLPSQQQRQHLQAGQGN</sequence>
<dbReference type="SMART" id="SM00573">
    <property type="entry name" value="HSA"/>
    <property type="match status" value="1"/>
</dbReference>
<evidence type="ECO:0000259" key="4">
    <source>
        <dbReference type="PROSITE" id="PS51204"/>
    </source>
</evidence>
<feature type="region of interest" description="Disordered" evidence="2">
    <location>
        <begin position="1688"/>
        <end position="1747"/>
    </location>
</feature>
<feature type="compositionally biased region" description="Basic and acidic residues" evidence="2">
    <location>
        <begin position="472"/>
        <end position="482"/>
    </location>
</feature>
<dbReference type="Pfam" id="PF07529">
    <property type="entry name" value="HSA"/>
    <property type="match status" value="1"/>
</dbReference>
<dbReference type="SMART" id="SM00717">
    <property type="entry name" value="SANT"/>
    <property type="match status" value="1"/>
</dbReference>
<reference evidence="5 6" key="1">
    <citation type="submission" date="2024-11" db="EMBL/GenBank/DDBJ databases">
        <title>Chromosome-level genome assembly of Eucalyptus globulus Labill. provides insights into its genome evolution.</title>
        <authorList>
            <person name="Li X."/>
        </authorList>
    </citation>
    <scope>NUCLEOTIDE SEQUENCE [LARGE SCALE GENOMIC DNA]</scope>
    <source>
        <strain evidence="5">CL2024</strain>
        <tissue evidence="5">Fresh tender leaves</tissue>
    </source>
</reference>
<feature type="region of interest" description="Disordered" evidence="2">
    <location>
        <begin position="1009"/>
        <end position="1041"/>
    </location>
</feature>
<feature type="region of interest" description="Disordered" evidence="2">
    <location>
        <begin position="1537"/>
        <end position="1655"/>
    </location>
</feature>
<feature type="compositionally biased region" description="Polar residues" evidence="2">
    <location>
        <begin position="1022"/>
        <end position="1041"/>
    </location>
</feature>
<dbReference type="EMBL" id="JBJKBG010000011">
    <property type="protein sequence ID" value="KAL3716203.1"/>
    <property type="molecule type" value="Genomic_DNA"/>
</dbReference>
<dbReference type="PROSITE" id="PS51204">
    <property type="entry name" value="HSA"/>
    <property type="match status" value="1"/>
</dbReference>
<feature type="compositionally biased region" description="Low complexity" evidence="2">
    <location>
        <begin position="1940"/>
        <end position="1965"/>
    </location>
</feature>
<keyword evidence="1" id="KW-0156">Chromatin regulator</keyword>
<dbReference type="PANTHER" id="PTHR46774">
    <property type="entry name" value="CHROMATIN MODIFICATION-RELATED PROTEIN EAF1 A-RELATED"/>
    <property type="match status" value="1"/>
</dbReference>
<gene>
    <name evidence="5" type="ORF">ACJRO7_007895</name>
</gene>
<name>A0ABD3IPM7_EUCGL</name>
<proteinExistence type="predicted"/>
<dbReference type="PROSITE" id="PS50090">
    <property type="entry name" value="MYB_LIKE"/>
    <property type="match status" value="1"/>
</dbReference>
<protein>
    <submittedName>
        <fullName evidence="5">Uncharacterized protein</fullName>
    </submittedName>
</protein>
<dbReference type="Gene3D" id="1.10.10.60">
    <property type="entry name" value="Homeodomain-like"/>
    <property type="match status" value="1"/>
</dbReference>